<feature type="domain" description="Amidohydrolase-related" evidence="5">
    <location>
        <begin position="80"/>
        <end position="429"/>
    </location>
</feature>
<dbReference type="OMA" id="RVFWSYA"/>
<evidence type="ECO:0000256" key="2">
    <source>
        <dbReference type="ARBA" id="ARBA00022723"/>
    </source>
</evidence>
<dbReference type="GO" id="GO:0005829">
    <property type="term" value="C:cytosol"/>
    <property type="evidence" value="ECO:0007669"/>
    <property type="project" value="TreeGrafter"/>
</dbReference>
<protein>
    <submittedName>
        <fullName evidence="6">Putative amidohydrolase family protein</fullName>
    </submittedName>
</protein>
<dbReference type="GO" id="GO:0046872">
    <property type="term" value="F:metal ion binding"/>
    <property type="evidence" value="ECO:0007669"/>
    <property type="project" value="UniProtKB-KW"/>
</dbReference>
<dbReference type="InterPro" id="IPR032466">
    <property type="entry name" value="Metal_Hydrolase"/>
</dbReference>
<evidence type="ECO:0000259" key="5">
    <source>
        <dbReference type="Pfam" id="PF01979"/>
    </source>
</evidence>
<dbReference type="OrthoDB" id="194468at2759"/>
<dbReference type="GO" id="GO:0019239">
    <property type="term" value="F:deaminase activity"/>
    <property type="evidence" value="ECO:0007669"/>
    <property type="project" value="TreeGrafter"/>
</dbReference>
<dbReference type="Gene3D" id="3.20.20.140">
    <property type="entry name" value="Metal-dependent hydrolases"/>
    <property type="match status" value="1"/>
</dbReference>
<dbReference type="PANTHER" id="PTHR11271">
    <property type="entry name" value="GUANINE DEAMINASE"/>
    <property type="match status" value="1"/>
</dbReference>
<dbReference type="EMBL" id="KB706914">
    <property type="protein sequence ID" value="EMR65192.1"/>
    <property type="molecule type" value="Genomic_DNA"/>
</dbReference>
<keyword evidence="3 6" id="KW-0378">Hydrolase</keyword>
<dbReference type="AlphaFoldDB" id="M7SLZ2"/>
<dbReference type="SUPFAM" id="SSF51556">
    <property type="entry name" value="Metallo-dependent hydrolases"/>
    <property type="match status" value="1"/>
</dbReference>
<dbReference type="Pfam" id="PF01979">
    <property type="entry name" value="Amidohydro_1"/>
    <property type="match status" value="1"/>
</dbReference>
<proteinExistence type="predicted"/>
<dbReference type="KEGG" id="ela:UCREL1_7833"/>
<keyword evidence="7" id="KW-1185">Reference proteome</keyword>
<dbReference type="Gene3D" id="2.30.40.10">
    <property type="entry name" value="Urease, subunit C, domain 1"/>
    <property type="match status" value="1"/>
</dbReference>
<dbReference type="HOGENOM" id="CLU_012358_11_1_1"/>
<comment type="cofactor">
    <cofactor evidence="1">
        <name>Zn(2+)</name>
        <dbReference type="ChEBI" id="CHEBI:29105"/>
    </cofactor>
</comment>
<sequence>MYTVLSPWVGLAILQWAKLATSATLLTGGTIIAWDTETELPQVIRNGSLLIEDDKITSVSESVPADIPADTEFIDCTDKIITPGFIDTHRHGWQTVFKTLGSNTTLTEYFSRYGEYAAGSAFTADDIYISQLAGLYEALNAGVTTMLDHAHHTWSTETAEAGLRASMDSGARVFWAYTIHNSTNFTFAEQVDNWRDLFSSTTSDTTTVAIAYDGWSSDPAEEIKEVTNLIRENNVSVVTAHSLGGPWCYGNDPEAFQRAGILDGDTPIVISHASFLTAEGAQLLRSTNQYISITPESEMHYGHGQPTGHLIQDQASIGVDTHFTYSTDILTQTRIWLQTVRSRFYTTVNEAWAVPATNPMSVAQAFRLATRSGGLALRRPDLGVVAAGAKADVVVWDGRSPALLGWTDPIAAVILHASVADIEHVLVNGVFKKRDGRLVVDGAGGYSGIQDRFLASARRIQAILKAMPLPVLEGSYQSGYEYRRVQESDVLRGQGTGYGPSYV</sequence>
<dbReference type="PANTHER" id="PTHR11271:SF37">
    <property type="entry name" value="FAMILY PROTEIN, PUTATIVE (AFU_ORTHOLOGUE AFUA_4G00460)-RELATED"/>
    <property type="match status" value="1"/>
</dbReference>
<dbReference type="InterPro" id="IPR006680">
    <property type="entry name" value="Amidohydro-rel"/>
</dbReference>
<keyword evidence="4" id="KW-0862">Zinc</keyword>
<dbReference type="InterPro" id="IPR051607">
    <property type="entry name" value="Metallo-dep_hydrolases"/>
</dbReference>
<evidence type="ECO:0000256" key="3">
    <source>
        <dbReference type="ARBA" id="ARBA00022801"/>
    </source>
</evidence>
<evidence type="ECO:0000256" key="4">
    <source>
        <dbReference type="ARBA" id="ARBA00022833"/>
    </source>
</evidence>
<dbReference type="SUPFAM" id="SSF51338">
    <property type="entry name" value="Composite domain of metallo-dependent hydrolases"/>
    <property type="match status" value="1"/>
</dbReference>
<accession>M7SLZ2</accession>
<name>M7SLZ2_EUTLA</name>
<evidence type="ECO:0000313" key="6">
    <source>
        <dbReference type="EMBL" id="EMR65192.1"/>
    </source>
</evidence>
<dbReference type="STRING" id="1287681.M7SLZ2"/>
<dbReference type="eggNOG" id="KOG3968">
    <property type="taxonomic scope" value="Eukaryota"/>
</dbReference>
<evidence type="ECO:0000313" key="7">
    <source>
        <dbReference type="Proteomes" id="UP000012174"/>
    </source>
</evidence>
<dbReference type="Proteomes" id="UP000012174">
    <property type="component" value="Unassembled WGS sequence"/>
</dbReference>
<evidence type="ECO:0000256" key="1">
    <source>
        <dbReference type="ARBA" id="ARBA00001947"/>
    </source>
</evidence>
<reference evidence="7" key="1">
    <citation type="journal article" date="2013" name="Genome Announc.">
        <title>Draft genome sequence of the grapevine dieback fungus Eutypa lata UCR-EL1.</title>
        <authorList>
            <person name="Blanco-Ulate B."/>
            <person name="Rolshausen P.E."/>
            <person name="Cantu D."/>
        </authorList>
    </citation>
    <scope>NUCLEOTIDE SEQUENCE [LARGE SCALE GENOMIC DNA]</scope>
    <source>
        <strain evidence="7">UCR-EL1</strain>
    </source>
</reference>
<organism evidence="6 7">
    <name type="scientific">Eutypa lata (strain UCR-EL1)</name>
    <name type="common">Grapevine dieback disease fungus</name>
    <name type="synonym">Eutypa armeniacae</name>
    <dbReference type="NCBI Taxonomy" id="1287681"/>
    <lineage>
        <taxon>Eukaryota</taxon>
        <taxon>Fungi</taxon>
        <taxon>Dikarya</taxon>
        <taxon>Ascomycota</taxon>
        <taxon>Pezizomycotina</taxon>
        <taxon>Sordariomycetes</taxon>
        <taxon>Xylariomycetidae</taxon>
        <taxon>Xylariales</taxon>
        <taxon>Diatrypaceae</taxon>
        <taxon>Eutypa</taxon>
    </lineage>
</organism>
<dbReference type="InterPro" id="IPR011059">
    <property type="entry name" value="Metal-dep_hydrolase_composite"/>
</dbReference>
<keyword evidence="2" id="KW-0479">Metal-binding</keyword>
<gene>
    <name evidence="6" type="ORF">UCREL1_7833</name>
</gene>